<organism evidence="5">
    <name type="scientific">human gut metagenome</name>
    <dbReference type="NCBI Taxonomy" id="408170"/>
    <lineage>
        <taxon>unclassified sequences</taxon>
        <taxon>metagenomes</taxon>
        <taxon>organismal metagenomes</taxon>
    </lineage>
</organism>
<dbReference type="SMART" id="SM00965">
    <property type="entry name" value="STN"/>
    <property type="match status" value="1"/>
</dbReference>
<feature type="non-terminal residue" evidence="5">
    <location>
        <position position="1"/>
    </location>
</feature>
<dbReference type="Pfam" id="PF13715">
    <property type="entry name" value="CarbopepD_reg_2"/>
    <property type="match status" value="1"/>
</dbReference>
<dbReference type="Pfam" id="PF07660">
    <property type="entry name" value="STN"/>
    <property type="match status" value="1"/>
</dbReference>
<protein>
    <submittedName>
        <fullName evidence="5">Protein containing Secretin/TonB, short</fullName>
    </submittedName>
</protein>
<dbReference type="FunFam" id="2.60.40.1120:FF:000003">
    <property type="entry name" value="Outer membrane protein Omp121"/>
    <property type="match status" value="1"/>
</dbReference>
<reference evidence="5" key="1">
    <citation type="journal article" date="2013" name="Environ. Microbiol.">
        <title>Microbiota from the distal guts of lean and obese adolescents exhibit partial functional redundancy besides clear differences in community structure.</title>
        <authorList>
            <person name="Ferrer M."/>
            <person name="Ruiz A."/>
            <person name="Lanza F."/>
            <person name="Haange S.B."/>
            <person name="Oberbach A."/>
            <person name="Till H."/>
            <person name="Bargiela R."/>
            <person name="Campoy C."/>
            <person name="Segura M.T."/>
            <person name="Richter M."/>
            <person name="von Bergen M."/>
            <person name="Seifert J."/>
            <person name="Suarez A."/>
        </authorList>
    </citation>
    <scope>NUCLEOTIDE SEQUENCE</scope>
</reference>
<dbReference type="EMBL" id="AJWY01005518">
    <property type="protein sequence ID" value="EKC69400.1"/>
    <property type="molecule type" value="Genomic_DNA"/>
</dbReference>
<gene>
    <name evidence="5" type="ORF">LEA_08313</name>
</gene>
<accession>K1TT68</accession>
<name>K1TT68_9ZZZZ</name>
<dbReference type="InterPro" id="IPR008969">
    <property type="entry name" value="CarboxyPept-like_regulatory"/>
</dbReference>
<feature type="non-terminal residue" evidence="5">
    <location>
        <position position="177"/>
    </location>
</feature>
<dbReference type="Gene3D" id="2.60.40.1120">
    <property type="entry name" value="Carboxypeptidase-like, regulatory domain"/>
    <property type="match status" value="1"/>
</dbReference>
<proteinExistence type="predicted"/>
<evidence type="ECO:0000256" key="2">
    <source>
        <dbReference type="ARBA" id="ARBA00023136"/>
    </source>
</evidence>
<dbReference type="InterPro" id="IPR011662">
    <property type="entry name" value="Secretin/TonB_short_N"/>
</dbReference>
<keyword evidence="3" id="KW-0998">Cell outer membrane</keyword>
<dbReference type="SUPFAM" id="SSF49464">
    <property type="entry name" value="Carboxypeptidase regulatory domain-like"/>
    <property type="match status" value="1"/>
</dbReference>
<evidence type="ECO:0000313" key="5">
    <source>
        <dbReference type="EMBL" id="EKC69400.1"/>
    </source>
</evidence>
<feature type="domain" description="Secretin/TonB short N-terminal" evidence="4">
    <location>
        <begin position="35"/>
        <end position="86"/>
    </location>
</feature>
<sequence>TYAAESYAQKTMISLEVRNETVGTVLEKLKKESGFDFFFNNKHVDLKRIVSVSANNNNIFKILDQIFAGTNVKYSVLEKKIILSTEIVQGIQQEQNKVTGIVKDNAGIPIVGATIMEKGSTNGTVSDLDGNFSLQMNSQGTILISYIGYITQEIKVDKNDKLIITLEEDTETLDEVV</sequence>
<evidence type="ECO:0000256" key="3">
    <source>
        <dbReference type="ARBA" id="ARBA00023237"/>
    </source>
</evidence>
<keyword evidence="1" id="KW-0813">Transport</keyword>
<keyword evidence="2" id="KW-0472">Membrane</keyword>
<comment type="caution">
    <text evidence="5">The sequence shown here is derived from an EMBL/GenBank/DDBJ whole genome shotgun (WGS) entry which is preliminary data.</text>
</comment>
<evidence type="ECO:0000259" key="4">
    <source>
        <dbReference type="SMART" id="SM00965"/>
    </source>
</evidence>
<dbReference type="AlphaFoldDB" id="K1TT68"/>
<dbReference type="GO" id="GO:0019867">
    <property type="term" value="C:outer membrane"/>
    <property type="evidence" value="ECO:0007669"/>
    <property type="project" value="InterPro"/>
</dbReference>
<evidence type="ECO:0000256" key="1">
    <source>
        <dbReference type="ARBA" id="ARBA00022448"/>
    </source>
</evidence>